<evidence type="ECO:0000313" key="2">
    <source>
        <dbReference type="Proteomes" id="UP000245626"/>
    </source>
</evidence>
<reference evidence="1 2" key="1">
    <citation type="journal article" date="2018" name="Mol. Biol. Evol.">
        <title>Broad Genomic Sampling Reveals a Smut Pathogenic Ancestry of the Fungal Clade Ustilaginomycotina.</title>
        <authorList>
            <person name="Kijpornyongpan T."/>
            <person name="Mondo S.J."/>
            <person name="Barry K."/>
            <person name="Sandor L."/>
            <person name="Lee J."/>
            <person name="Lipzen A."/>
            <person name="Pangilinan J."/>
            <person name="LaButti K."/>
            <person name="Hainaut M."/>
            <person name="Henrissat B."/>
            <person name="Grigoriev I.V."/>
            <person name="Spatafora J.W."/>
            <person name="Aime M.C."/>
        </authorList>
    </citation>
    <scope>NUCLEOTIDE SEQUENCE [LARGE SCALE GENOMIC DNA]</scope>
    <source>
        <strain evidence="1 2">SA 807</strain>
    </source>
</reference>
<protein>
    <submittedName>
        <fullName evidence="1">Uncharacterized protein</fullName>
    </submittedName>
</protein>
<dbReference type="EMBL" id="KZ820039">
    <property type="protein sequence ID" value="PWN49515.1"/>
    <property type="molecule type" value="Genomic_DNA"/>
</dbReference>
<proteinExistence type="predicted"/>
<dbReference type="Proteomes" id="UP000245626">
    <property type="component" value="Unassembled WGS sequence"/>
</dbReference>
<organism evidence="1 2">
    <name type="scientific">Violaceomyces palustris</name>
    <dbReference type="NCBI Taxonomy" id="1673888"/>
    <lineage>
        <taxon>Eukaryota</taxon>
        <taxon>Fungi</taxon>
        <taxon>Dikarya</taxon>
        <taxon>Basidiomycota</taxon>
        <taxon>Ustilaginomycotina</taxon>
        <taxon>Ustilaginomycetes</taxon>
        <taxon>Violaceomycetales</taxon>
        <taxon>Violaceomycetaceae</taxon>
        <taxon>Violaceomyces</taxon>
    </lineage>
</organism>
<sequence length="128" mass="14004">MIPIGTPTTSVGAYIAECQRVLESMKGQGIVYEMHGYGTNLEGPFMTVSRAIERCHEAVHAMGVGRIATDIRIGTRVDKPAPSVSSSETRQPDPTSLGPSDEDWAKGLSENQRKKQSVLRRLEEDFKG</sequence>
<keyword evidence="2" id="KW-1185">Reference proteome</keyword>
<evidence type="ECO:0000313" key="1">
    <source>
        <dbReference type="EMBL" id="PWN49515.1"/>
    </source>
</evidence>
<gene>
    <name evidence="1" type="ORF">IE53DRAFT_139761</name>
</gene>
<accession>A0ACD0NUU5</accession>
<name>A0ACD0NUU5_9BASI</name>